<protein>
    <submittedName>
        <fullName evidence="1">Uncharacterized protein</fullName>
    </submittedName>
</protein>
<proteinExistence type="predicted"/>
<accession>A0AA89APB2</accession>
<sequence>MAAMILGRSFPSMYFDPFSIATEVAAAAAMFNAVTLVVIGGGSVATLPFVLSLSDPEKRRQVQAEEVGGGDKEVVREYFNNIQQHQVPAMEEDLWRDRRSQQGANGHTDWAFQNCGECNADVDGRRAARRRYCGTEVLASDISVAMVAEAEKSGGLCWFNHMAEEDQY</sequence>
<evidence type="ECO:0000313" key="2">
    <source>
        <dbReference type="Proteomes" id="UP001188597"/>
    </source>
</evidence>
<organism evidence="1 2">
    <name type="scientific">Escallonia herrerae</name>
    <dbReference type="NCBI Taxonomy" id="1293975"/>
    <lineage>
        <taxon>Eukaryota</taxon>
        <taxon>Viridiplantae</taxon>
        <taxon>Streptophyta</taxon>
        <taxon>Embryophyta</taxon>
        <taxon>Tracheophyta</taxon>
        <taxon>Spermatophyta</taxon>
        <taxon>Magnoliopsida</taxon>
        <taxon>eudicotyledons</taxon>
        <taxon>Gunneridae</taxon>
        <taxon>Pentapetalae</taxon>
        <taxon>asterids</taxon>
        <taxon>campanulids</taxon>
        <taxon>Escalloniales</taxon>
        <taxon>Escalloniaceae</taxon>
        <taxon>Escallonia</taxon>
    </lineage>
</organism>
<reference evidence="1" key="1">
    <citation type="submission" date="2022-12" db="EMBL/GenBank/DDBJ databases">
        <title>Draft genome assemblies for two species of Escallonia (Escalloniales).</title>
        <authorList>
            <person name="Chanderbali A."/>
            <person name="Dervinis C."/>
            <person name="Anghel I."/>
            <person name="Soltis D."/>
            <person name="Soltis P."/>
            <person name="Zapata F."/>
        </authorList>
    </citation>
    <scope>NUCLEOTIDE SEQUENCE</scope>
    <source>
        <strain evidence="1">UCBG64.0493</strain>
        <tissue evidence="1">Leaf</tissue>
    </source>
</reference>
<comment type="caution">
    <text evidence="1">The sequence shown here is derived from an EMBL/GenBank/DDBJ whole genome shotgun (WGS) entry which is preliminary data.</text>
</comment>
<gene>
    <name evidence="1" type="ORF">RJ639_010983</name>
</gene>
<dbReference type="AlphaFoldDB" id="A0AA89APB2"/>
<dbReference type="Proteomes" id="UP001188597">
    <property type="component" value="Unassembled WGS sequence"/>
</dbReference>
<dbReference type="EMBL" id="JAVXUP010001583">
    <property type="protein sequence ID" value="KAK3010020.1"/>
    <property type="molecule type" value="Genomic_DNA"/>
</dbReference>
<name>A0AA89APB2_9ASTE</name>
<evidence type="ECO:0000313" key="1">
    <source>
        <dbReference type="EMBL" id="KAK3010020.1"/>
    </source>
</evidence>
<keyword evidence="2" id="KW-1185">Reference proteome</keyword>